<organism evidence="1 2">
    <name type="scientific">Heterorhabditis bacteriophora</name>
    <name type="common">Entomopathogenic nematode worm</name>
    <dbReference type="NCBI Taxonomy" id="37862"/>
    <lineage>
        <taxon>Eukaryota</taxon>
        <taxon>Metazoa</taxon>
        <taxon>Ecdysozoa</taxon>
        <taxon>Nematoda</taxon>
        <taxon>Chromadorea</taxon>
        <taxon>Rhabditida</taxon>
        <taxon>Rhabditina</taxon>
        <taxon>Rhabditomorpha</taxon>
        <taxon>Strongyloidea</taxon>
        <taxon>Heterorhabditidae</taxon>
        <taxon>Heterorhabditis</taxon>
    </lineage>
</organism>
<dbReference type="Proteomes" id="UP000095283">
    <property type="component" value="Unplaced"/>
</dbReference>
<name>A0A1I7WI89_HETBA</name>
<reference evidence="2" key="1">
    <citation type="submission" date="2016-11" db="UniProtKB">
        <authorList>
            <consortium name="WormBaseParasite"/>
        </authorList>
    </citation>
    <scope>IDENTIFICATION</scope>
</reference>
<evidence type="ECO:0000313" key="2">
    <source>
        <dbReference type="WBParaSite" id="Hba_04681"/>
    </source>
</evidence>
<protein>
    <submittedName>
        <fullName evidence="2">Uncharacterized protein</fullName>
    </submittedName>
</protein>
<evidence type="ECO:0000313" key="1">
    <source>
        <dbReference type="Proteomes" id="UP000095283"/>
    </source>
</evidence>
<dbReference type="WBParaSite" id="Hba_04681">
    <property type="protein sequence ID" value="Hba_04681"/>
    <property type="gene ID" value="Hba_04681"/>
</dbReference>
<dbReference type="AlphaFoldDB" id="A0A1I7WI89"/>
<keyword evidence="1" id="KW-1185">Reference proteome</keyword>
<proteinExistence type="predicted"/>
<accession>A0A1I7WI89</accession>
<sequence length="73" mass="7858">MHTCVVGSQNQDILGLTHPNVRGLVAGWVPILPTTFTVATTMWVSVEPLIAQSITSLSRLTTPQKSMENAVIV</sequence>